<keyword evidence="4" id="KW-1185">Reference proteome</keyword>
<keyword evidence="1" id="KW-0812">Transmembrane</keyword>
<evidence type="ECO:0000313" key="4">
    <source>
        <dbReference type="Proteomes" id="UP000321525"/>
    </source>
</evidence>
<name>A0A5C6Q3T3_9GAMM</name>
<proteinExistence type="predicted"/>
<evidence type="ECO:0000313" key="5">
    <source>
        <dbReference type="Proteomes" id="UP000321917"/>
    </source>
</evidence>
<feature type="transmembrane region" description="Helical" evidence="1">
    <location>
        <begin position="7"/>
        <end position="32"/>
    </location>
</feature>
<comment type="caution">
    <text evidence="3">The sequence shown here is derived from an EMBL/GenBank/DDBJ whole genome shotgun (WGS) entry which is preliminary data.</text>
</comment>
<evidence type="ECO:0000313" key="3">
    <source>
        <dbReference type="EMBL" id="TWX63297.1"/>
    </source>
</evidence>
<dbReference type="AlphaFoldDB" id="A0A5C6Q3T3"/>
<sequence length="88" mass="9366">MIQNIIVVALLTGSIGLMLLVIGSIFAAIVALGNKQHLFGWSVFLCFPLSLVYCAMNWDKAAYSGKMVYSGAFLLALTAIILKTGGVI</sequence>
<keyword evidence="1" id="KW-0472">Membrane</keyword>
<evidence type="ECO:0000256" key="1">
    <source>
        <dbReference type="SAM" id="Phobius"/>
    </source>
</evidence>
<feature type="transmembrane region" description="Helical" evidence="1">
    <location>
        <begin position="68"/>
        <end position="86"/>
    </location>
</feature>
<dbReference type="EMBL" id="VOLQ01000047">
    <property type="protein sequence ID" value="TWX63297.1"/>
    <property type="molecule type" value="Genomic_DNA"/>
</dbReference>
<dbReference type="OrthoDB" id="6228378at2"/>
<dbReference type="Proteomes" id="UP000321917">
    <property type="component" value="Unassembled WGS sequence"/>
</dbReference>
<reference evidence="3 5" key="1">
    <citation type="submission" date="2019-07" db="EMBL/GenBank/DDBJ databases">
        <title>Genomes of sea-ice associated Colwellia species.</title>
        <authorList>
            <person name="Bowman J.P."/>
        </authorList>
    </citation>
    <scope>NUCLEOTIDE SEQUENCE [LARGE SCALE GENOMIC DNA]</scope>
    <source>
        <strain evidence="2 4">ACAM 607</strain>
        <strain evidence="3 5">IC036</strain>
    </source>
</reference>
<evidence type="ECO:0000313" key="2">
    <source>
        <dbReference type="EMBL" id="TWX54517.1"/>
    </source>
</evidence>
<dbReference type="RefSeq" id="WP_146800966.1">
    <property type="nucleotide sequence ID" value="NZ_VOLP01000034.1"/>
</dbReference>
<keyword evidence="1" id="KW-1133">Transmembrane helix</keyword>
<gene>
    <name evidence="2" type="ORF">ESZ26_17765</name>
    <name evidence="3" type="ORF">ESZ27_17350</name>
</gene>
<protein>
    <submittedName>
        <fullName evidence="3">Uncharacterized protein</fullName>
    </submittedName>
</protein>
<accession>A0A5C6Q3T3</accession>
<organism evidence="3 5">
    <name type="scientific">Colwellia hornerae</name>
    <dbReference type="NCBI Taxonomy" id="89402"/>
    <lineage>
        <taxon>Bacteria</taxon>
        <taxon>Pseudomonadati</taxon>
        <taxon>Pseudomonadota</taxon>
        <taxon>Gammaproteobacteria</taxon>
        <taxon>Alteromonadales</taxon>
        <taxon>Colwelliaceae</taxon>
        <taxon>Colwellia</taxon>
    </lineage>
</organism>
<dbReference type="Proteomes" id="UP000321525">
    <property type="component" value="Unassembled WGS sequence"/>
</dbReference>
<feature type="transmembrane region" description="Helical" evidence="1">
    <location>
        <begin position="38"/>
        <end position="56"/>
    </location>
</feature>
<dbReference type="EMBL" id="VOLR01000035">
    <property type="protein sequence ID" value="TWX54517.1"/>
    <property type="molecule type" value="Genomic_DNA"/>
</dbReference>